<name>A0A210R0C9_MIZYE</name>
<reference evidence="2 3" key="1">
    <citation type="journal article" date="2017" name="Nat. Ecol. Evol.">
        <title>Scallop genome provides insights into evolution of bilaterian karyotype and development.</title>
        <authorList>
            <person name="Wang S."/>
            <person name="Zhang J."/>
            <person name="Jiao W."/>
            <person name="Li J."/>
            <person name="Xun X."/>
            <person name="Sun Y."/>
            <person name="Guo X."/>
            <person name="Huan P."/>
            <person name="Dong B."/>
            <person name="Zhang L."/>
            <person name="Hu X."/>
            <person name="Sun X."/>
            <person name="Wang J."/>
            <person name="Zhao C."/>
            <person name="Wang Y."/>
            <person name="Wang D."/>
            <person name="Huang X."/>
            <person name="Wang R."/>
            <person name="Lv J."/>
            <person name="Li Y."/>
            <person name="Zhang Z."/>
            <person name="Liu B."/>
            <person name="Lu W."/>
            <person name="Hui Y."/>
            <person name="Liang J."/>
            <person name="Zhou Z."/>
            <person name="Hou R."/>
            <person name="Li X."/>
            <person name="Liu Y."/>
            <person name="Li H."/>
            <person name="Ning X."/>
            <person name="Lin Y."/>
            <person name="Zhao L."/>
            <person name="Xing Q."/>
            <person name="Dou J."/>
            <person name="Li Y."/>
            <person name="Mao J."/>
            <person name="Guo H."/>
            <person name="Dou H."/>
            <person name="Li T."/>
            <person name="Mu C."/>
            <person name="Jiang W."/>
            <person name="Fu Q."/>
            <person name="Fu X."/>
            <person name="Miao Y."/>
            <person name="Liu J."/>
            <person name="Yu Q."/>
            <person name="Li R."/>
            <person name="Liao H."/>
            <person name="Li X."/>
            <person name="Kong Y."/>
            <person name="Jiang Z."/>
            <person name="Chourrout D."/>
            <person name="Li R."/>
            <person name="Bao Z."/>
        </authorList>
    </citation>
    <scope>NUCLEOTIDE SEQUENCE [LARGE SCALE GENOMIC DNA]</scope>
    <source>
        <strain evidence="2 3">PY_sf001</strain>
    </source>
</reference>
<keyword evidence="3" id="KW-1185">Reference proteome</keyword>
<dbReference type="CDD" id="cd00742">
    <property type="entry name" value="FABP"/>
    <property type="match status" value="1"/>
</dbReference>
<dbReference type="OrthoDB" id="354351at2759"/>
<dbReference type="PRINTS" id="PR00178">
    <property type="entry name" value="FATTYACIDBP"/>
</dbReference>
<comment type="similarity">
    <text evidence="1">Belongs to the calycin superfamily. Fatty-acid binding protein (FABP) family.</text>
</comment>
<sequence length="136" mass="15092">MASFNGKWEIQSSDNFGEYMTAIGVAEEKKAEAITFLGDESKMSYEIINSGNDWEFRVGTKAGEKTIKFTLGQEFDTFTLDDRPIKTTFSLDGGNLNECQKGDGFETTNVRTVDGDSMTMTMSGNGVTCTRKYKKV</sequence>
<dbReference type="EMBL" id="NEDP02001062">
    <property type="protein sequence ID" value="OWF54365.1"/>
    <property type="molecule type" value="Genomic_DNA"/>
</dbReference>
<accession>A0A210R0C9</accession>
<comment type="caution">
    <text evidence="2">The sequence shown here is derived from an EMBL/GenBank/DDBJ whole genome shotgun (WGS) entry which is preliminary data.</text>
</comment>
<dbReference type="PANTHER" id="PTHR11955">
    <property type="entry name" value="FATTY ACID BINDING PROTEIN"/>
    <property type="match status" value="1"/>
</dbReference>
<gene>
    <name evidence="2" type="ORF">KP79_PYT16603</name>
</gene>
<dbReference type="Proteomes" id="UP000242188">
    <property type="component" value="Unassembled WGS sequence"/>
</dbReference>
<dbReference type="Pfam" id="PF14651">
    <property type="entry name" value="Lipocalin_7"/>
    <property type="match status" value="1"/>
</dbReference>
<dbReference type="GO" id="GO:0008289">
    <property type="term" value="F:lipid binding"/>
    <property type="evidence" value="ECO:0007669"/>
    <property type="project" value="UniProtKB-KW"/>
</dbReference>
<protein>
    <submittedName>
        <fullName evidence="2">Fatty acid-binding protein, heart</fullName>
    </submittedName>
</protein>
<organism evidence="2 3">
    <name type="scientific">Mizuhopecten yessoensis</name>
    <name type="common">Japanese scallop</name>
    <name type="synonym">Patinopecten yessoensis</name>
    <dbReference type="NCBI Taxonomy" id="6573"/>
    <lineage>
        <taxon>Eukaryota</taxon>
        <taxon>Metazoa</taxon>
        <taxon>Spiralia</taxon>
        <taxon>Lophotrochozoa</taxon>
        <taxon>Mollusca</taxon>
        <taxon>Bivalvia</taxon>
        <taxon>Autobranchia</taxon>
        <taxon>Pteriomorphia</taxon>
        <taxon>Pectinida</taxon>
        <taxon>Pectinoidea</taxon>
        <taxon>Pectinidae</taxon>
        <taxon>Mizuhopecten</taxon>
    </lineage>
</organism>
<proteinExistence type="inferred from homology"/>
<dbReference type="InterPro" id="IPR000463">
    <property type="entry name" value="Fatty_acid-bd"/>
</dbReference>
<dbReference type="InterPro" id="IPR031259">
    <property type="entry name" value="ILBP"/>
</dbReference>
<dbReference type="AlphaFoldDB" id="A0A210R0C9"/>
<dbReference type="SUPFAM" id="SSF50814">
    <property type="entry name" value="Lipocalins"/>
    <property type="match status" value="1"/>
</dbReference>
<evidence type="ECO:0000313" key="2">
    <source>
        <dbReference type="EMBL" id="OWF54365.1"/>
    </source>
</evidence>
<dbReference type="InterPro" id="IPR012674">
    <property type="entry name" value="Calycin"/>
</dbReference>
<evidence type="ECO:0000256" key="1">
    <source>
        <dbReference type="ARBA" id="ARBA00008390"/>
    </source>
</evidence>
<evidence type="ECO:0000313" key="3">
    <source>
        <dbReference type="Proteomes" id="UP000242188"/>
    </source>
</evidence>
<dbReference type="Gene3D" id="2.40.128.20">
    <property type="match status" value="1"/>
</dbReference>